<dbReference type="Proteomes" id="UP000250223">
    <property type="component" value="Unassembled WGS sequence"/>
</dbReference>
<dbReference type="PROSITE" id="PS51931">
    <property type="entry name" value="BMC_CP"/>
    <property type="match status" value="2"/>
</dbReference>
<feature type="domain" description="BMC circularly permuted" evidence="3">
    <location>
        <begin position="182"/>
        <end position="284"/>
    </location>
</feature>
<dbReference type="SMART" id="SM00877">
    <property type="entry name" value="BMC"/>
    <property type="match status" value="2"/>
</dbReference>
<dbReference type="CDD" id="cd07047">
    <property type="entry name" value="BMC_PduB_repeat1"/>
    <property type="match status" value="1"/>
</dbReference>
<sequence length="286" mass="30196">MDKNIIEKVLEEVQKRLGEQSSNLDLESKINEILNDKNINKMQAEKKEVDVMENLSSVTGITEYIGNAEGDTVGLVIANVDSALHERMGLDAKYRSIGIIGARTGAGPQILAADEAVKATNTEVVTIELPRDTKGGAGHGSLIIFASEDVSDARRAVEVALKELDRTFGDVYGCDAGHLELQYTARASYAVNKAFGAPIGKAFGLIVGAPAAIGVVMADTALKTANVEAVAYSTPNSGTSYSNEVILAITGDSGAVRQSVIAAREKGLNILKAMGQDPQSTTKPYI</sequence>
<dbReference type="Pfam" id="PF00936">
    <property type="entry name" value="BMC"/>
    <property type="match status" value="2"/>
</dbReference>
<dbReference type="GO" id="GO:0005198">
    <property type="term" value="F:structural molecule activity"/>
    <property type="evidence" value="ECO:0007669"/>
    <property type="project" value="InterPro"/>
</dbReference>
<dbReference type="RefSeq" id="WP_095177530.1">
    <property type="nucleotide sequence ID" value="NZ_JAAZKZ010000042.1"/>
</dbReference>
<accession>A0A239ZPK4</accession>
<dbReference type="Gene3D" id="3.30.70.1710">
    <property type="match status" value="2"/>
</dbReference>
<reference evidence="4 5" key="1">
    <citation type="submission" date="2018-06" db="EMBL/GenBank/DDBJ databases">
        <authorList>
            <consortium name="Pathogen Informatics"/>
            <person name="Doyle S."/>
        </authorList>
    </citation>
    <scope>NUCLEOTIDE SEQUENCE [LARGE SCALE GENOMIC DNA]</scope>
    <source>
        <strain evidence="4 5">NCTC13028</strain>
    </source>
</reference>
<dbReference type="GeneID" id="70576720"/>
<evidence type="ECO:0000313" key="5">
    <source>
        <dbReference type="Proteomes" id="UP000250223"/>
    </source>
</evidence>
<dbReference type="EMBL" id="UAWC01000027">
    <property type="protein sequence ID" value="SQB36771.1"/>
    <property type="molecule type" value="Genomic_DNA"/>
</dbReference>
<evidence type="ECO:0000256" key="1">
    <source>
        <dbReference type="ARBA" id="ARBA00024322"/>
    </source>
</evidence>
<dbReference type="AlphaFoldDB" id="A0A239ZPK4"/>
<dbReference type="SUPFAM" id="SSF143414">
    <property type="entry name" value="CcmK-like"/>
    <property type="match status" value="2"/>
</dbReference>
<evidence type="ECO:0000256" key="2">
    <source>
        <dbReference type="ARBA" id="ARBA00024446"/>
    </source>
</evidence>
<name>A0A239ZPK4_CLOCO</name>
<keyword evidence="2" id="KW-1283">Bacterial microcompartment</keyword>
<feature type="domain" description="BMC circularly permuted" evidence="3">
    <location>
        <begin position="63"/>
        <end position="176"/>
    </location>
</feature>
<evidence type="ECO:0000313" key="4">
    <source>
        <dbReference type="EMBL" id="SQB36771.1"/>
    </source>
</evidence>
<dbReference type="NCBIfam" id="NF011944">
    <property type="entry name" value="PRK15415.1"/>
    <property type="match status" value="1"/>
</dbReference>
<gene>
    <name evidence="4" type="ORF">NCTC13028_02581</name>
</gene>
<dbReference type="NCBIfam" id="TIGR04501">
    <property type="entry name" value="microcomp_PduB"/>
    <property type="match status" value="1"/>
</dbReference>
<organism evidence="4 5">
    <name type="scientific">Clostridium cochlearium</name>
    <dbReference type="NCBI Taxonomy" id="1494"/>
    <lineage>
        <taxon>Bacteria</taxon>
        <taxon>Bacillati</taxon>
        <taxon>Bacillota</taxon>
        <taxon>Clostridia</taxon>
        <taxon>Eubacteriales</taxon>
        <taxon>Clostridiaceae</taxon>
        <taxon>Clostridium</taxon>
    </lineage>
</organism>
<dbReference type="InterPro" id="IPR044870">
    <property type="entry name" value="BMC_CP"/>
</dbReference>
<dbReference type="InterPro" id="IPR030984">
    <property type="entry name" value="PduB"/>
</dbReference>
<protein>
    <submittedName>
        <fullName evidence="4">PduB protein-like protein</fullName>
    </submittedName>
</protein>
<dbReference type="InterPro" id="IPR000249">
    <property type="entry name" value="BMC_dom"/>
</dbReference>
<evidence type="ECO:0000259" key="3">
    <source>
        <dbReference type="PROSITE" id="PS51931"/>
    </source>
</evidence>
<comment type="subcellular location">
    <subcellularLocation>
        <location evidence="1">Bacterial microcompartment</location>
    </subcellularLocation>
</comment>
<dbReference type="GO" id="GO:0031469">
    <property type="term" value="C:bacterial microcompartment"/>
    <property type="evidence" value="ECO:0007669"/>
    <property type="project" value="UniProtKB-SubCell"/>
</dbReference>
<dbReference type="CDD" id="cd07048">
    <property type="entry name" value="BMC_PduB_repeat2"/>
    <property type="match status" value="1"/>
</dbReference>
<dbReference type="InterPro" id="IPR037233">
    <property type="entry name" value="CcmK-like_sf"/>
</dbReference>
<proteinExistence type="predicted"/>